<dbReference type="PaxDb" id="2903-EOD23337"/>
<feature type="signal peptide" evidence="2">
    <location>
        <begin position="1"/>
        <end position="18"/>
    </location>
</feature>
<proteinExistence type="predicted"/>
<sequence>MLLCTSLLLALQPRLVPLAPAALARSPQPRLSLDDTLVQALAVSVVGLAFLSDREPPVPASQRRTSQRPRPPPPPPPPPSPPPSQASTADKNSAASATAGGGRRGALVFGTAVAGAMFAAGDLVGEERLAARRRGEELDLLDATAAVAAREPAQVRTAQAAATAALAATTIDAVSGRRAALSLSLIGTFFFLGNEVGMQRQAGAAASKDPTP</sequence>
<evidence type="ECO:0000256" key="2">
    <source>
        <dbReference type="SAM" id="SignalP"/>
    </source>
</evidence>
<organism evidence="3 4">
    <name type="scientific">Emiliania huxleyi (strain CCMP1516)</name>
    <dbReference type="NCBI Taxonomy" id="280463"/>
    <lineage>
        <taxon>Eukaryota</taxon>
        <taxon>Haptista</taxon>
        <taxon>Haptophyta</taxon>
        <taxon>Prymnesiophyceae</taxon>
        <taxon>Isochrysidales</taxon>
        <taxon>Noelaerhabdaceae</taxon>
        <taxon>Emiliania</taxon>
    </lineage>
</organism>
<dbReference type="Proteomes" id="UP000013827">
    <property type="component" value="Unassembled WGS sequence"/>
</dbReference>
<keyword evidence="4" id="KW-1185">Reference proteome</keyword>
<reference evidence="3" key="2">
    <citation type="submission" date="2024-10" db="UniProtKB">
        <authorList>
            <consortium name="EnsemblProtists"/>
        </authorList>
    </citation>
    <scope>IDENTIFICATION</scope>
</reference>
<reference evidence="4" key="1">
    <citation type="journal article" date="2013" name="Nature">
        <title>Pan genome of the phytoplankton Emiliania underpins its global distribution.</title>
        <authorList>
            <person name="Read B.A."/>
            <person name="Kegel J."/>
            <person name="Klute M.J."/>
            <person name="Kuo A."/>
            <person name="Lefebvre S.C."/>
            <person name="Maumus F."/>
            <person name="Mayer C."/>
            <person name="Miller J."/>
            <person name="Monier A."/>
            <person name="Salamov A."/>
            <person name="Young J."/>
            <person name="Aguilar M."/>
            <person name="Claverie J.M."/>
            <person name="Frickenhaus S."/>
            <person name="Gonzalez K."/>
            <person name="Herman E.K."/>
            <person name="Lin Y.C."/>
            <person name="Napier J."/>
            <person name="Ogata H."/>
            <person name="Sarno A.F."/>
            <person name="Shmutz J."/>
            <person name="Schroeder D."/>
            <person name="de Vargas C."/>
            <person name="Verret F."/>
            <person name="von Dassow P."/>
            <person name="Valentin K."/>
            <person name="Van de Peer Y."/>
            <person name="Wheeler G."/>
            <person name="Dacks J.B."/>
            <person name="Delwiche C.F."/>
            <person name="Dyhrman S.T."/>
            <person name="Glockner G."/>
            <person name="John U."/>
            <person name="Richards T."/>
            <person name="Worden A.Z."/>
            <person name="Zhang X."/>
            <person name="Grigoriev I.V."/>
            <person name="Allen A.E."/>
            <person name="Bidle K."/>
            <person name="Borodovsky M."/>
            <person name="Bowler C."/>
            <person name="Brownlee C."/>
            <person name="Cock J.M."/>
            <person name="Elias M."/>
            <person name="Gladyshev V.N."/>
            <person name="Groth M."/>
            <person name="Guda C."/>
            <person name="Hadaegh A."/>
            <person name="Iglesias-Rodriguez M.D."/>
            <person name="Jenkins J."/>
            <person name="Jones B.M."/>
            <person name="Lawson T."/>
            <person name="Leese F."/>
            <person name="Lindquist E."/>
            <person name="Lobanov A."/>
            <person name="Lomsadze A."/>
            <person name="Malik S.B."/>
            <person name="Marsh M.E."/>
            <person name="Mackinder L."/>
            <person name="Mock T."/>
            <person name="Mueller-Roeber B."/>
            <person name="Pagarete A."/>
            <person name="Parker M."/>
            <person name="Probert I."/>
            <person name="Quesneville H."/>
            <person name="Raines C."/>
            <person name="Rensing S.A."/>
            <person name="Riano-Pachon D.M."/>
            <person name="Richier S."/>
            <person name="Rokitta S."/>
            <person name="Shiraiwa Y."/>
            <person name="Soanes D.M."/>
            <person name="van der Giezen M."/>
            <person name="Wahlund T.M."/>
            <person name="Williams B."/>
            <person name="Wilson W."/>
            <person name="Wolfe G."/>
            <person name="Wurch L.L."/>
        </authorList>
    </citation>
    <scope>NUCLEOTIDE SEQUENCE</scope>
</reference>
<keyword evidence="2" id="KW-0732">Signal</keyword>
<evidence type="ECO:0000313" key="4">
    <source>
        <dbReference type="Proteomes" id="UP000013827"/>
    </source>
</evidence>
<feature type="compositionally biased region" description="Low complexity" evidence="1">
    <location>
        <begin position="85"/>
        <end position="98"/>
    </location>
</feature>
<dbReference type="EnsemblProtists" id="EOD23337">
    <property type="protein sequence ID" value="EOD23337"/>
    <property type="gene ID" value="EMIHUDRAFT_368199"/>
</dbReference>
<feature type="chain" id="PRO_5044231709" evidence="2">
    <location>
        <begin position="19"/>
        <end position="212"/>
    </location>
</feature>
<accession>A0A0D3JIK2</accession>
<protein>
    <submittedName>
        <fullName evidence="3">Uncharacterized protein</fullName>
    </submittedName>
</protein>
<evidence type="ECO:0000313" key="3">
    <source>
        <dbReference type="EnsemblProtists" id="EOD23337"/>
    </source>
</evidence>
<dbReference type="GeneID" id="17268881"/>
<dbReference type="RefSeq" id="XP_005775766.1">
    <property type="nucleotide sequence ID" value="XM_005775709.1"/>
</dbReference>
<name>A0A0D3JIK2_EMIH1</name>
<feature type="region of interest" description="Disordered" evidence="1">
    <location>
        <begin position="54"/>
        <end position="101"/>
    </location>
</feature>
<dbReference type="KEGG" id="ehx:EMIHUDRAFT_368199"/>
<evidence type="ECO:0000256" key="1">
    <source>
        <dbReference type="SAM" id="MobiDB-lite"/>
    </source>
</evidence>
<dbReference type="AlphaFoldDB" id="A0A0D3JIK2"/>
<dbReference type="HOGENOM" id="CLU_1301702_0_0_1"/>
<feature type="compositionally biased region" description="Pro residues" evidence="1">
    <location>
        <begin position="69"/>
        <end position="84"/>
    </location>
</feature>